<sequence>MKPMDESPAILIWMLLLLPLAGAVISFFVKGLFGKISLIFLHLKNYVLLFCLLFIYVLFEVFFEFLNIFAK</sequence>
<keyword evidence="1" id="KW-0472">Membrane</keyword>
<dbReference type="Proteomes" id="UP001197974">
    <property type="component" value="Chromosome"/>
</dbReference>
<protein>
    <recommendedName>
        <fullName evidence="4">DUF1656 domain-containing protein</fullName>
    </recommendedName>
</protein>
<name>A0ABY9JQ57_9BACI</name>
<proteinExistence type="predicted"/>
<organism evidence="2 3">
    <name type="scientific">Bacillus carboniphilus</name>
    <dbReference type="NCBI Taxonomy" id="86663"/>
    <lineage>
        <taxon>Bacteria</taxon>
        <taxon>Bacillati</taxon>
        <taxon>Bacillota</taxon>
        <taxon>Bacilli</taxon>
        <taxon>Bacillales</taxon>
        <taxon>Bacillaceae</taxon>
        <taxon>Bacillus</taxon>
    </lineage>
</organism>
<accession>A0ABY9JQ57</accession>
<dbReference type="RefSeq" id="WP_306019587.1">
    <property type="nucleotide sequence ID" value="NZ_CP129013.1"/>
</dbReference>
<feature type="transmembrane region" description="Helical" evidence="1">
    <location>
        <begin position="12"/>
        <end position="33"/>
    </location>
</feature>
<feature type="transmembrane region" description="Helical" evidence="1">
    <location>
        <begin position="45"/>
        <end position="70"/>
    </location>
</feature>
<dbReference type="EMBL" id="CP129013">
    <property type="protein sequence ID" value="WLR41530.1"/>
    <property type="molecule type" value="Genomic_DNA"/>
</dbReference>
<evidence type="ECO:0000313" key="2">
    <source>
        <dbReference type="EMBL" id="WLR41530.1"/>
    </source>
</evidence>
<keyword evidence="1" id="KW-1133">Transmembrane helix</keyword>
<evidence type="ECO:0000313" key="3">
    <source>
        <dbReference type="Proteomes" id="UP001197974"/>
    </source>
</evidence>
<evidence type="ECO:0000256" key="1">
    <source>
        <dbReference type="SAM" id="Phobius"/>
    </source>
</evidence>
<gene>
    <name evidence="2" type="ORF">LC087_11585</name>
</gene>
<reference evidence="2 3" key="1">
    <citation type="submission" date="2023-06" db="EMBL/GenBank/DDBJ databases">
        <title>Five Gram-positive bacteria isolated from mangrove sediments in Shenzhen, Guangdong, China.</title>
        <authorList>
            <person name="Yu S."/>
            <person name="Zheng W."/>
            <person name="Huang Y."/>
        </authorList>
    </citation>
    <scope>NUCLEOTIDE SEQUENCE [LARGE SCALE GENOMIC DNA]</scope>
    <source>
        <strain evidence="2 3">SaN35-3</strain>
    </source>
</reference>
<keyword evidence="1" id="KW-0812">Transmembrane</keyword>
<keyword evidence="3" id="KW-1185">Reference proteome</keyword>
<evidence type="ECO:0008006" key="4">
    <source>
        <dbReference type="Google" id="ProtNLM"/>
    </source>
</evidence>